<dbReference type="AlphaFoldDB" id="A0A4Y2FTE4"/>
<dbReference type="Proteomes" id="UP000499080">
    <property type="component" value="Unassembled WGS sequence"/>
</dbReference>
<dbReference type="EMBL" id="BGPR01001077">
    <property type="protein sequence ID" value="GBM44792.1"/>
    <property type="molecule type" value="Genomic_DNA"/>
</dbReference>
<organism evidence="1 2">
    <name type="scientific">Araneus ventricosus</name>
    <name type="common">Orbweaver spider</name>
    <name type="synonym">Epeira ventricosa</name>
    <dbReference type="NCBI Taxonomy" id="182803"/>
    <lineage>
        <taxon>Eukaryota</taxon>
        <taxon>Metazoa</taxon>
        <taxon>Ecdysozoa</taxon>
        <taxon>Arthropoda</taxon>
        <taxon>Chelicerata</taxon>
        <taxon>Arachnida</taxon>
        <taxon>Araneae</taxon>
        <taxon>Araneomorphae</taxon>
        <taxon>Entelegynae</taxon>
        <taxon>Araneoidea</taxon>
        <taxon>Araneidae</taxon>
        <taxon>Araneus</taxon>
    </lineage>
</organism>
<evidence type="ECO:0000313" key="1">
    <source>
        <dbReference type="EMBL" id="GBM44792.1"/>
    </source>
</evidence>
<accession>A0A4Y2FTE4</accession>
<sequence length="104" mass="11997">MSSSMDIHSSYTFFCIPSGDSRTITDGHVPARQMDDLRRKVMKDKPRNSWDVWGKVTPDVSSQVEREVLRTSIVNAGLMKMRDRSTLYFKTDNIKKKVVITQNE</sequence>
<proteinExistence type="predicted"/>
<evidence type="ECO:0000313" key="2">
    <source>
        <dbReference type="Proteomes" id="UP000499080"/>
    </source>
</evidence>
<protein>
    <submittedName>
        <fullName evidence="1">Uncharacterized protein</fullName>
    </submittedName>
</protein>
<name>A0A4Y2FTE4_ARAVE</name>
<reference evidence="1 2" key="1">
    <citation type="journal article" date="2019" name="Sci. Rep.">
        <title>Orb-weaving spider Araneus ventricosus genome elucidates the spidroin gene catalogue.</title>
        <authorList>
            <person name="Kono N."/>
            <person name="Nakamura H."/>
            <person name="Ohtoshi R."/>
            <person name="Moran D.A.P."/>
            <person name="Shinohara A."/>
            <person name="Yoshida Y."/>
            <person name="Fujiwara M."/>
            <person name="Mori M."/>
            <person name="Tomita M."/>
            <person name="Arakawa K."/>
        </authorList>
    </citation>
    <scope>NUCLEOTIDE SEQUENCE [LARGE SCALE GENOMIC DNA]</scope>
</reference>
<gene>
    <name evidence="1" type="ORF">AVEN_148294_1</name>
</gene>
<comment type="caution">
    <text evidence="1">The sequence shown here is derived from an EMBL/GenBank/DDBJ whole genome shotgun (WGS) entry which is preliminary data.</text>
</comment>
<keyword evidence="2" id="KW-1185">Reference proteome</keyword>